<evidence type="ECO:0000313" key="7">
    <source>
        <dbReference type="Proteomes" id="UP001147653"/>
    </source>
</evidence>
<dbReference type="EMBL" id="JAPDDP010000045">
    <property type="protein sequence ID" value="MDA0183043.1"/>
    <property type="molecule type" value="Genomic_DNA"/>
</dbReference>
<dbReference type="Pfam" id="PF08352">
    <property type="entry name" value="oligo_HPY"/>
    <property type="match status" value="2"/>
</dbReference>
<sequence>MSAPLIRLEGLRVAFGPTEAVREVSFELQPGRSLAIVGESGSGKSVTARTLVGLTGGRAQVGVDRYEYLGRDVSALSDREWRKVRGKEIGFVTQDALVSLDGLRPVGKEVGEGPRLHGWSGSKDELRARVVELLRDVGVPEPELKARQLPHELSGGQRQRALIASALALDPSLLIADEPTTALDVTIQAQVLELLEATRARGKALILISHDLAVVSRMADFVLVMREGEVVERGPAAQVFGDPQHEYTRKLLDAVPSAHSRGARLSPSSAPRLAVVPEHRTAPAGEGPLLRARDLVKSFRGPDKLARTVVQDVSFDLARGETLGIVGESGSGKSTTARLVLALETADSGVVELGGRAWSTLSERERRPRRREISVIYQDPLSSFDPRWPVERIVGDAAEDAAQVSELLDLVGLERSLRDRRPLELSGGQRQRVAIARALAPRPSVIVCDEPVSALDVSIQAQVLDLLADLRDELDVSLLFISHDLGVVHHLSDRVLVMSEGRVVEQGTADAVFLNPKHDYTQRLVAAVPRLGYQREQVAA</sequence>
<dbReference type="PANTHER" id="PTHR43776:SF7">
    <property type="entry name" value="D,D-DIPEPTIDE TRANSPORT ATP-BINDING PROTEIN DDPF-RELATED"/>
    <property type="match status" value="1"/>
</dbReference>
<dbReference type="InterPro" id="IPR003593">
    <property type="entry name" value="AAA+_ATPase"/>
</dbReference>
<comment type="caution">
    <text evidence="6">The sequence shown here is derived from an EMBL/GenBank/DDBJ whole genome shotgun (WGS) entry which is preliminary data.</text>
</comment>
<dbReference type="AlphaFoldDB" id="A0A9X3NAT7"/>
<dbReference type="InterPro" id="IPR050319">
    <property type="entry name" value="ABC_transp_ATP-bind"/>
</dbReference>
<dbReference type="InterPro" id="IPR017871">
    <property type="entry name" value="ABC_transporter-like_CS"/>
</dbReference>
<evidence type="ECO:0000256" key="4">
    <source>
        <dbReference type="ARBA" id="ARBA00022840"/>
    </source>
</evidence>
<keyword evidence="4 6" id="KW-0067">ATP-binding</keyword>
<feature type="domain" description="ABC transporter" evidence="5">
    <location>
        <begin position="290"/>
        <end position="525"/>
    </location>
</feature>
<keyword evidence="2" id="KW-0813">Transport</keyword>
<feature type="domain" description="ABC transporter" evidence="5">
    <location>
        <begin position="6"/>
        <end position="252"/>
    </location>
</feature>
<protein>
    <submittedName>
        <fullName evidence="6">ABC transporter ATP-binding protein</fullName>
    </submittedName>
</protein>
<organism evidence="6 7">
    <name type="scientific">Solirubrobacter phytolaccae</name>
    <dbReference type="NCBI Taxonomy" id="1404360"/>
    <lineage>
        <taxon>Bacteria</taxon>
        <taxon>Bacillati</taxon>
        <taxon>Actinomycetota</taxon>
        <taxon>Thermoleophilia</taxon>
        <taxon>Solirubrobacterales</taxon>
        <taxon>Solirubrobacteraceae</taxon>
        <taxon>Solirubrobacter</taxon>
    </lineage>
</organism>
<gene>
    <name evidence="6" type="ORF">OJ997_22230</name>
</gene>
<proteinExistence type="inferred from homology"/>
<dbReference type="CDD" id="cd03257">
    <property type="entry name" value="ABC_NikE_OppD_transporters"/>
    <property type="match status" value="2"/>
</dbReference>
<dbReference type="PROSITE" id="PS50893">
    <property type="entry name" value="ABC_TRANSPORTER_2"/>
    <property type="match status" value="2"/>
</dbReference>
<reference evidence="6" key="1">
    <citation type="submission" date="2022-10" db="EMBL/GenBank/DDBJ databases">
        <title>The WGS of Solirubrobacter phytolaccae KCTC 29190.</title>
        <authorList>
            <person name="Jiang Z."/>
        </authorList>
    </citation>
    <scope>NUCLEOTIDE SEQUENCE</scope>
    <source>
        <strain evidence="6">KCTC 29190</strain>
    </source>
</reference>
<dbReference type="GO" id="GO:0055085">
    <property type="term" value="P:transmembrane transport"/>
    <property type="evidence" value="ECO:0007669"/>
    <property type="project" value="UniProtKB-ARBA"/>
</dbReference>
<evidence type="ECO:0000313" key="6">
    <source>
        <dbReference type="EMBL" id="MDA0183043.1"/>
    </source>
</evidence>
<dbReference type="NCBIfam" id="NF008453">
    <property type="entry name" value="PRK11308.1"/>
    <property type="match status" value="2"/>
</dbReference>
<evidence type="ECO:0000259" key="5">
    <source>
        <dbReference type="PROSITE" id="PS50893"/>
    </source>
</evidence>
<dbReference type="Proteomes" id="UP001147653">
    <property type="component" value="Unassembled WGS sequence"/>
</dbReference>
<dbReference type="GO" id="GO:0005524">
    <property type="term" value="F:ATP binding"/>
    <property type="evidence" value="ECO:0007669"/>
    <property type="project" value="UniProtKB-KW"/>
</dbReference>
<dbReference type="Gene3D" id="3.40.50.300">
    <property type="entry name" value="P-loop containing nucleotide triphosphate hydrolases"/>
    <property type="match status" value="2"/>
</dbReference>
<keyword evidence="7" id="KW-1185">Reference proteome</keyword>
<evidence type="ECO:0000256" key="3">
    <source>
        <dbReference type="ARBA" id="ARBA00022741"/>
    </source>
</evidence>
<dbReference type="InterPro" id="IPR027417">
    <property type="entry name" value="P-loop_NTPase"/>
</dbReference>
<dbReference type="GO" id="GO:0015833">
    <property type="term" value="P:peptide transport"/>
    <property type="evidence" value="ECO:0007669"/>
    <property type="project" value="InterPro"/>
</dbReference>
<dbReference type="SUPFAM" id="SSF52540">
    <property type="entry name" value="P-loop containing nucleoside triphosphate hydrolases"/>
    <property type="match status" value="2"/>
</dbReference>
<dbReference type="RefSeq" id="WP_270027427.1">
    <property type="nucleotide sequence ID" value="NZ_JAPDDP010000045.1"/>
</dbReference>
<dbReference type="Pfam" id="PF00005">
    <property type="entry name" value="ABC_tran"/>
    <property type="match status" value="2"/>
</dbReference>
<keyword evidence="3" id="KW-0547">Nucleotide-binding</keyword>
<dbReference type="SMART" id="SM00382">
    <property type="entry name" value="AAA"/>
    <property type="match status" value="2"/>
</dbReference>
<name>A0A9X3NAT7_9ACTN</name>
<comment type="similarity">
    <text evidence="1">Belongs to the ABC transporter superfamily.</text>
</comment>
<accession>A0A9X3NAT7</accession>
<evidence type="ECO:0000256" key="1">
    <source>
        <dbReference type="ARBA" id="ARBA00005417"/>
    </source>
</evidence>
<evidence type="ECO:0000256" key="2">
    <source>
        <dbReference type="ARBA" id="ARBA00022448"/>
    </source>
</evidence>
<dbReference type="PANTHER" id="PTHR43776">
    <property type="entry name" value="TRANSPORT ATP-BINDING PROTEIN"/>
    <property type="match status" value="1"/>
</dbReference>
<dbReference type="InterPro" id="IPR003439">
    <property type="entry name" value="ABC_transporter-like_ATP-bd"/>
</dbReference>
<dbReference type="PROSITE" id="PS00211">
    <property type="entry name" value="ABC_TRANSPORTER_1"/>
    <property type="match status" value="2"/>
</dbReference>
<dbReference type="InterPro" id="IPR013563">
    <property type="entry name" value="Oligopep_ABC_C"/>
</dbReference>
<dbReference type="GO" id="GO:0016887">
    <property type="term" value="F:ATP hydrolysis activity"/>
    <property type="evidence" value="ECO:0007669"/>
    <property type="project" value="InterPro"/>
</dbReference>